<comment type="caution">
    <text evidence="7">The sequence shown here is derived from an EMBL/GenBank/DDBJ whole genome shotgun (WGS) entry which is preliminary data.</text>
</comment>
<evidence type="ECO:0000259" key="6">
    <source>
        <dbReference type="Pfam" id="PF15511"/>
    </source>
</evidence>
<evidence type="ECO:0000256" key="1">
    <source>
        <dbReference type="ARBA" id="ARBA00004123"/>
    </source>
</evidence>
<dbReference type="OrthoDB" id="10071681at2759"/>
<evidence type="ECO:0000256" key="3">
    <source>
        <dbReference type="ARBA" id="ARBA00022454"/>
    </source>
</evidence>
<name>A0A8I2Z8B2_VERLO</name>
<feature type="compositionally biased region" description="Basic residues" evidence="5">
    <location>
        <begin position="271"/>
        <end position="289"/>
    </location>
</feature>
<reference evidence="7" key="1">
    <citation type="journal article" date="2021" name="Mol. Plant Pathol.">
        <title>A 20-kb lineage-specific genomic region tames virulence in pathogenic amphidiploid Verticillium longisporum.</title>
        <authorList>
            <person name="Harting R."/>
            <person name="Starke J."/>
            <person name="Kusch H."/>
            <person name="Poggeler S."/>
            <person name="Maurus I."/>
            <person name="Schluter R."/>
            <person name="Landesfeind M."/>
            <person name="Bulla I."/>
            <person name="Nowrousian M."/>
            <person name="de Jonge R."/>
            <person name="Stahlhut G."/>
            <person name="Hoff K.J."/>
            <person name="Asshauer K.P."/>
            <person name="Thurmer A."/>
            <person name="Stanke M."/>
            <person name="Daniel R."/>
            <person name="Morgenstern B."/>
            <person name="Thomma B.P.H.J."/>
            <person name="Kronstad J.W."/>
            <person name="Braus-Stromeyer S.A."/>
            <person name="Braus G.H."/>
        </authorList>
    </citation>
    <scope>NUCLEOTIDE SEQUENCE</scope>
    <source>
        <strain evidence="7">Vl32</strain>
    </source>
</reference>
<accession>A0A8I2Z8B2</accession>
<feature type="region of interest" description="Disordered" evidence="5">
    <location>
        <begin position="259"/>
        <end position="295"/>
    </location>
</feature>
<evidence type="ECO:0000256" key="5">
    <source>
        <dbReference type="SAM" id="MobiDB-lite"/>
    </source>
</evidence>
<gene>
    <name evidence="7" type="ORF">HYQ45_015673</name>
</gene>
<proteinExistence type="predicted"/>
<keyword evidence="4" id="KW-0539">Nucleus</keyword>
<sequence length="394" mass="43477">MTPGRRRQSVGVRRRESLFDNLRALSQALAPRSKPVETSSSPRDVPSRSRRSTRAAQDDDDDELPIDRPEMTLPLDMDDDSDLVPPRSSILEDPTLELPRRAYSEAPSRLSLASRRLSEFYNVRDALSDEDAPGQGFFPSMDADEGMDEEGAVDATFERIDEERRETLGGRPSDFGFAIPQDADPDASTFIMGLGAQSSPTRPVDVAPDEIEVDLGPGMEEGPSALVEATFDALASDDDQPEPFGEASDDEALNEELPDAEVTDHSEIASKQRKPRAGKAGWKRSKHGHSYPPFPSTVVKRVAEQFARTSGISNPRIGKDTLAALQQATDWFFEQVSEDLGAQRQVNETTSTFSLATQYLPAELVHEIRMPLPVIPKKRRRTGRDEVQDEAEAA</sequence>
<evidence type="ECO:0000313" key="8">
    <source>
        <dbReference type="Proteomes" id="UP000689129"/>
    </source>
</evidence>
<evidence type="ECO:0000256" key="2">
    <source>
        <dbReference type="ARBA" id="ARBA00004286"/>
    </source>
</evidence>
<dbReference type="InterPro" id="IPR035425">
    <property type="entry name" value="CENP-T/H4_C"/>
</dbReference>
<comment type="subcellular location">
    <subcellularLocation>
        <location evidence="2">Chromosome</location>
    </subcellularLocation>
    <subcellularLocation>
        <location evidence="1">Nucleus</location>
    </subcellularLocation>
</comment>
<dbReference type="AlphaFoldDB" id="A0A8I2Z8B2"/>
<dbReference type="Pfam" id="PF15511">
    <property type="entry name" value="CENP-T_C"/>
    <property type="match status" value="1"/>
</dbReference>
<evidence type="ECO:0000256" key="4">
    <source>
        <dbReference type="ARBA" id="ARBA00023242"/>
    </source>
</evidence>
<keyword evidence="3" id="KW-0158">Chromosome</keyword>
<protein>
    <recommendedName>
        <fullName evidence="6">CENP-T/Histone H4 histone fold domain-containing protein</fullName>
    </recommendedName>
</protein>
<dbReference type="GO" id="GO:0005634">
    <property type="term" value="C:nucleus"/>
    <property type="evidence" value="ECO:0007669"/>
    <property type="project" value="UniProtKB-SubCell"/>
</dbReference>
<feature type="domain" description="CENP-T/Histone H4 histone fold" evidence="6">
    <location>
        <begin position="287"/>
        <end position="341"/>
    </location>
</feature>
<feature type="region of interest" description="Disordered" evidence="5">
    <location>
        <begin position="26"/>
        <end position="96"/>
    </location>
</feature>
<dbReference type="EMBL" id="JAEMWZ010000434">
    <property type="protein sequence ID" value="KAG7117798.1"/>
    <property type="molecule type" value="Genomic_DNA"/>
</dbReference>
<feature type="region of interest" description="Disordered" evidence="5">
    <location>
        <begin position="166"/>
        <end position="206"/>
    </location>
</feature>
<evidence type="ECO:0000313" key="7">
    <source>
        <dbReference type="EMBL" id="KAG7117798.1"/>
    </source>
</evidence>
<organism evidence="7 8">
    <name type="scientific">Verticillium longisporum</name>
    <name type="common">Verticillium dahliae var. longisporum</name>
    <dbReference type="NCBI Taxonomy" id="100787"/>
    <lineage>
        <taxon>Eukaryota</taxon>
        <taxon>Fungi</taxon>
        <taxon>Dikarya</taxon>
        <taxon>Ascomycota</taxon>
        <taxon>Pezizomycotina</taxon>
        <taxon>Sordariomycetes</taxon>
        <taxon>Hypocreomycetidae</taxon>
        <taxon>Glomerellales</taxon>
        <taxon>Plectosphaerellaceae</taxon>
        <taxon>Verticillium</taxon>
    </lineage>
</organism>
<dbReference type="Proteomes" id="UP000689129">
    <property type="component" value="Unassembled WGS sequence"/>
</dbReference>
<feature type="region of interest" description="Disordered" evidence="5">
    <location>
        <begin position="128"/>
        <end position="149"/>
    </location>
</feature>
<dbReference type="GO" id="GO:0005694">
    <property type="term" value="C:chromosome"/>
    <property type="evidence" value="ECO:0007669"/>
    <property type="project" value="UniProtKB-SubCell"/>
</dbReference>